<feature type="compositionally biased region" description="Pro residues" evidence="18">
    <location>
        <begin position="121"/>
        <end position="130"/>
    </location>
</feature>
<keyword evidence="15" id="KW-0458">Lysosome</keyword>
<dbReference type="PROSITE" id="PS50089">
    <property type="entry name" value="ZF_RING_2"/>
    <property type="match status" value="1"/>
</dbReference>
<evidence type="ECO:0000256" key="11">
    <source>
        <dbReference type="ARBA" id="ARBA00022771"/>
    </source>
</evidence>
<evidence type="ECO:0000259" key="20">
    <source>
        <dbReference type="PROSITE" id="PS50178"/>
    </source>
</evidence>
<dbReference type="PANTHER" id="PTHR46661:SF4">
    <property type="entry name" value="RING-TYPE DOMAIN-CONTAINING PROTEIN"/>
    <property type="match status" value="1"/>
</dbReference>
<evidence type="ECO:0000256" key="4">
    <source>
        <dbReference type="ARBA" id="ARBA00004371"/>
    </source>
</evidence>
<evidence type="ECO:0000313" key="21">
    <source>
        <dbReference type="EMBL" id="KPI37629.1"/>
    </source>
</evidence>
<evidence type="ECO:0000256" key="18">
    <source>
        <dbReference type="SAM" id="MobiDB-lite"/>
    </source>
</evidence>
<evidence type="ECO:0000256" key="16">
    <source>
        <dbReference type="ARBA" id="ARBA00023288"/>
    </source>
</evidence>
<keyword evidence="12" id="KW-0833">Ubl conjugation pathway</keyword>
<evidence type="ECO:0000256" key="17">
    <source>
        <dbReference type="PROSITE-ProRule" id="PRU00175"/>
    </source>
</evidence>
<dbReference type="InterPro" id="IPR000306">
    <property type="entry name" value="Znf_FYVE"/>
</dbReference>
<dbReference type="InterPro" id="IPR013083">
    <property type="entry name" value="Znf_RING/FYVE/PHD"/>
</dbReference>
<accession>A0A0N0NKB1</accession>
<evidence type="ECO:0000256" key="9">
    <source>
        <dbReference type="ARBA" id="ARBA00022723"/>
    </source>
</evidence>
<name>A0A0N0NKB1_9EURO</name>
<dbReference type="EMBL" id="LFJN01000023">
    <property type="protein sequence ID" value="KPI37629.1"/>
    <property type="molecule type" value="Genomic_DNA"/>
</dbReference>
<dbReference type="InterPro" id="IPR001841">
    <property type="entry name" value="Znf_RING"/>
</dbReference>
<dbReference type="GO" id="GO:0016020">
    <property type="term" value="C:membrane"/>
    <property type="evidence" value="ECO:0007669"/>
    <property type="project" value="UniProtKB-SubCell"/>
</dbReference>
<dbReference type="GO" id="GO:0043161">
    <property type="term" value="P:proteasome-mediated ubiquitin-dependent protein catabolic process"/>
    <property type="evidence" value="ECO:0007669"/>
    <property type="project" value="TreeGrafter"/>
</dbReference>
<evidence type="ECO:0000256" key="1">
    <source>
        <dbReference type="ARBA" id="ARBA00000900"/>
    </source>
</evidence>
<dbReference type="GO" id="GO:0008270">
    <property type="term" value="F:zinc ion binding"/>
    <property type="evidence" value="ECO:0007669"/>
    <property type="project" value="UniProtKB-KW"/>
</dbReference>
<evidence type="ECO:0000256" key="15">
    <source>
        <dbReference type="ARBA" id="ARBA00023228"/>
    </source>
</evidence>
<comment type="catalytic activity">
    <reaction evidence="1">
        <text>S-ubiquitinyl-[E2 ubiquitin-conjugating enzyme]-L-cysteine + [acceptor protein]-L-lysine = [E2 ubiquitin-conjugating enzyme]-L-cysteine + N(6)-ubiquitinyl-[acceptor protein]-L-lysine.</text>
        <dbReference type="EC" id="2.3.2.27"/>
    </reaction>
</comment>
<protein>
    <recommendedName>
        <fullName evidence="6">RING-type E3 ubiquitin transferase</fullName>
        <ecNumber evidence="6">2.3.2.27</ecNumber>
    </recommendedName>
</protein>
<evidence type="ECO:0000256" key="13">
    <source>
        <dbReference type="ARBA" id="ARBA00022833"/>
    </source>
</evidence>
<dbReference type="RefSeq" id="XP_017997592.1">
    <property type="nucleotide sequence ID" value="XM_018144022.1"/>
</dbReference>
<feature type="region of interest" description="Disordered" evidence="18">
    <location>
        <begin position="241"/>
        <end position="263"/>
    </location>
</feature>
<proteinExistence type="predicted"/>
<keyword evidence="13" id="KW-0862">Zinc</keyword>
<evidence type="ECO:0000256" key="12">
    <source>
        <dbReference type="ARBA" id="ARBA00022786"/>
    </source>
</evidence>
<dbReference type="Pfam" id="PF01363">
    <property type="entry name" value="FYVE"/>
    <property type="match status" value="1"/>
</dbReference>
<evidence type="ECO:0000256" key="10">
    <source>
        <dbReference type="ARBA" id="ARBA00022753"/>
    </source>
</evidence>
<evidence type="ECO:0000259" key="19">
    <source>
        <dbReference type="PROSITE" id="PS50089"/>
    </source>
</evidence>
<dbReference type="SMART" id="SM00064">
    <property type="entry name" value="FYVE"/>
    <property type="match status" value="1"/>
</dbReference>
<keyword evidence="10" id="KW-0967">Endosome</keyword>
<dbReference type="InterPro" id="IPR011011">
    <property type="entry name" value="Znf_FYVE_PHD"/>
</dbReference>
<feature type="domain" description="FYVE-type" evidence="20">
    <location>
        <begin position="21"/>
        <end position="93"/>
    </location>
</feature>
<evidence type="ECO:0000256" key="7">
    <source>
        <dbReference type="ARBA" id="ARBA00022679"/>
    </source>
</evidence>
<keyword evidence="11 17" id="KW-0863">Zinc-finger</keyword>
<dbReference type="PROSITE" id="PS50178">
    <property type="entry name" value="ZF_FYVE"/>
    <property type="match status" value="1"/>
</dbReference>
<evidence type="ECO:0000256" key="14">
    <source>
        <dbReference type="ARBA" id="ARBA00023136"/>
    </source>
</evidence>
<comment type="caution">
    <text evidence="21">The sequence shown here is derived from an EMBL/GenBank/DDBJ whole genome shotgun (WGS) entry which is preliminary data.</text>
</comment>
<dbReference type="Gene3D" id="3.30.40.10">
    <property type="entry name" value="Zinc/RING finger domain, C3HC4 (zinc finger)"/>
    <property type="match status" value="2"/>
</dbReference>
<dbReference type="OrthoDB" id="660555at2759"/>
<dbReference type="Pfam" id="PF13639">
    <property type="entry name" value="zf-RING_2"/>
    <property type="match status" value="1"/>
</dbReference>
<dbReference type="EC" id="2.3.2.27" evidence="6"/>
<organism evidence="21 22">
    <name type="scientific">Cyphellophora attinorum</name>
    <dbReference type="NCBI Taxonomy" id="1664694"/>
    <lineage>
        <taxon>Eukaryota</taxon>
        <taxon>Fungi</taxon>
        <taxon>Dikarya</taxon>
        <taxon>Ascomycota</taxon>
        <taxon>Pezizomycotina</taxon>
        <taxon>Eurotiomycetes</taxon>
        <taxon>Chaetothyriomycetidae</taxon>
        <taxon>Chaetothyriales</taxon>
        <taxon>Cyphellophoraceae</taxon>
        <taxon>Cyphellophora</taxon>
    </lineage>
</organism>
<feature type="region of interest" description="Disordered" evidence="18">
    <location>
        <begin position="187"/>
        <end position="206"/>
    </location>
</feature>
<keyword evidence="9" id="KW-0479">Metal-binding</keyword>
<dbReference type="Proteomes" id="UP000038010">
    <property type="component" value="Unassembled WGS sequence"/>
</dbReference>
<feature type="region of interest" description="Disordered" evidence="18">
    <location>
        <begin position="1"/>
        <end position="22"/>
    </location>
</feature>
<keyword evidence="16" id="KW-0449">Lipoprotein</keyword>
<dbReference type="SUPFAM" id="SSF57850">
    <property type="entry name" value="RING/U-box"/>
    <property type="match status" value="1"/>
</dbReference>
<keyword evidence="14" id="KW-0472">Membrane</keyword>
<evidence type="ECO:0000256" key="3">
    <source>
        <dbReference type="ARBA" id="ARBA00004177"/>
    </source>
</evidence>
<dbReference type="GO" id="GO:0061630">
    <property type="term" value="F:ubiquitin protein ligase activity"/>
    <property type="evidence" value="ECO:0007669"/>
    <property type="project" value="UniProtKB-EC"/>
</dbReference>
<evidence type="ECO:0000256" key="8">
    <source>
        <dbReference type="ARBA" id="ARBA00022707"/>
    </source>
</evidence>
<dbReference type="GO" id="GO:0070936">
    <property type="term" value="P:protein K48-linked ubiquitination"/>
    <property type="evidence" value="ECO:0007669"/>
    <property type="project" value="TreeGrafter"/>
</dbReference>
<dbReference type="InterPro" id="IPR051878">
    <property type="entry name" value="ZNRF_ubiq-protein_ligase"/>
</dbReference>
<evidence type="ECO:0000256" key="6">
    <source>
        <dbReference type="ARBA" id="ARBA00012483"/>
    </source>
</evidence>
<comment type="subcellular location">
    <subcellularLocation>
        <location evidence="3">Endosome</location>
    </subcellularLocation>
    <subcellularLocation>
        <location evidence="4">Lysosome</location>
    </subcellularLocation>
    <subcellularLocation>
        <location evidence="2">Membrane</location>
        <topology evidence="2">Peripheral membrane protein</topology>
    </subcellularLocation>
</comment>
<keyword evidence="22" id="KW-1185">Reference proteome</keyword>
<dbReference type="VEuPathDB" id="FungiDB:AB675_3926"/>
<feature type="domain" description="RING-type" evidence="19">
    <location>
        <begin position="291"/>
        <end position="332"/>
    </location>
</feature>
<feature type="compositionally biased region" description="Polar residues" evidence="18">
    <location>
        <begin position="138"/>
        <end position="147"/>
    </location>
</feature>
<gene>
    <name evidence="21" type="ORF">AB675_3926</name>
</gene>
<dbReference type="AlphaFoldDB" id="A0A0N0NKB1"/>
<dbReference type="GO" id="GO:0005768">
    <property type="term" value="C:endosome"/>
    <property type="evidence" value="ECO:0007669"/>
    <property type="project" value="UniProtKB-SubCell"/>
</dbReference>
<keyword evidence="8" id="KW-0519">Myristate</keyword>
<dbReference type="InterPro" id="IPR017455">
    <property type="entry name" value="Znf_FYVE-rel"/>
</dbReference>
<dbReference type="SUPFAM" id="SSF57903">
    <property type="entry name" value="FYVE/PHD zinc finger"/>
    <property type="match status" value="1"/>
</dbReference>
<comment type="pathway">
    <text evidence="5">Protein modification; protein ubiquitination.</text>
</comment>
<dbReference type="GeneID" id="28735902"/>
<dbReference type="PANTHER" id="PTHR46661">
    <property type="entry name" value="E3 UBIQUITIN-PROTEIN LIGASE ZNRF1-LIKE PROTEIN"/>
    <property type="match status" value="1"/>
</dbReference>
<sequence length="337" mass="37661">MSDTSSREGSPTSDSPQWQPDEDADECFNCHRRFSTFFRRHHCRKCGRVVCSGCSPHRITIPRQFIVNPPDLMDQPATNEPVRLCNPCVPDPQPDPGALSSAMDILSVNPSSREIWTSRQPPVPPHSPPQHPRRHHSTATFDQILNSPPQPPRNEDPRRLRARTMADSLETQRRPRGSSLYAQHMRDMGTSAPPASAPRRAPRPRLNEEDICPICFRALPPKGPNGEETQREAHIVDCITSRSPAARDPNAVPSEATASSSSRPTRLRILPFTATEKDCVSTSNDGSSPECSICMVEYDPGDELARLECFCKFHKECIVSWLNRKAECPVHKAASMY</sequence>
<keyword evidence="7" id="KW-0808">Transferase</keyword>
<evidence type="ECO:0000256" key="2">
    <source>
        <dbReference type="ARBA" id="ARBA00004170"/>
    </source>
</evidence>
<dbReference type="STRING" id="1664694.A0A0N0NKB1"/>
<reference evidence="21 22" key="1">
    <citation type="submission" date="2015-06" db="EMBL/GenBank/DDBJ databases">
        <title>Draft genome of the ant-associated black yeast Phialophora attae CBS 131958.</title>
        <authorList>
            <person name="Moreno L.F."/>
            <person name="Stielow B.J."/>
            <person name="de Hoog S."/>
            <person name="Vicente V.A."/>
            <person name="Weiss V.A."/>
            <person name="de Vries M."/>
            <person name="Cruz L.M."/>
            <person name="Souza E.M."/>
        </authorList>
    </citation>
    <scope>NUCLEOTIDE SEQUENCE [LARGE SCALE GENOMIC DNA]</scope>
    <source>
        <strain evidence="21 22">CBS 131958</strain>
    </source>
</reference>
<evidence type="ECO:0000313" key="22">
    <source>
        <dbReference type="Proteomes" id="UP000038010"/>
    </source>
</evidence>
<feature type="region of interest" description="Disordered" evidence="18">
    <location>
        <begin position="115"/>
        <end position="159"/>
    </location>
</feature>
<feature type="compositionally biased region" description="Polar residues" evidence="18">
    <location>
        <begin position="1"/>
        <end position="18"/>
    </location>
</feature>
<evidence type="ECO:0000256" key="5">
    <source>
        <dbReference type="ARBA" id="ARBA00004906"/>
    </source>
</evidence>